<keyword evidence="3 5" id="KW-0418">Kinase</keyword>
<dbReference type="RefSeq" id="WP_179714673.1">
    <property type="nucleotide sequence ID" value="NZ_JACBZT010000001.1"/>
</dbReference>
<dbReference type="InterPro" id="IPR002173">
    <property type="entry name" value="Carboh/pur_kinase_PfkB_CS"/>
</dbReference>
<name>A0A853CA52_9ACTN</name>
<dbReference type="InterPro" id="IPR052700">
    <property type="entry name" value="Carb_kinase_PfkB-like"/>
</dbReference>
<dbReference type="AlphaFoldDB" id="A0A853CA52"/>
<evidence type="ECO:0000256" key="3">
    <source>
        <dbReference type="ARBA" id="ARBA00022777"/>
    </source>
</evidence>
<evidence type="ECO:0000256" key="2">
    <source>
        <dbReference type="ARBA" id="ARBA00022679"/>
    </source>
</evidence>
<comment type="similarity">
    <text evidence="1">Belongs to the carbohydrate kinase PfkB family.</text>
</comment>
<feature type="domain" description="Carbohydrate kinase PfkB" evidence="4">
    <location>
        <begin position="44"/>
        <end position="286"/>
    </location>
</feature>
<keyword evidence="2" id="KW-0808">Transferase</keyword>
<dbReference type="GO" id="GO:0016301">
    <property type="term" value="F:kinase activity"/>
    <property type="evidence" value="ECO:0007669"/>
    <property type="project" value="UniProtKB-KW"/>
</dbReference>
<dbReference type="PANTHER" id="PTHR43320:SF3">
    <property type="entry name" value="CARBOHYDRATE KINASE PFKB DOMAIN-CONTAINING PROTEIN"/>
    <property type="match status" value="1"/>
</dbReference>
<evidence type="ECO:0000256" key="1">
    <source>
        <dbReference type="ARBA" id="ARBA00010688"/>
    </source>
</evidence>
<dbReference type="Proteomes" id="UP000541969">
    <property type="component" value="Unassembled WGS sequence"/>
</dbReference>
<proteinExistence type="inferred from homology"/>
<dbReference type="InterPro" id="IPR011611">
    <property type="entry name" value="PfkB_dom"/>
</dbReference>
<dbReference type="Pfam" id="PF00294">
    <property type="entry name" value="PfkB"/>
    <property type="match status" value="1"/>
</dbReference>
<comment type="caution">
    <text evidence="5">The sequence shown here is derived from an EMBL/GenBank/DDBJ whole genome shotgun (WGS) entry which is preliminary data.</text>
</comment>
<evidence type="ECO:0000313" key="5">
    <source>
        <dbReference type="EMBL" id="NYJ03886.1"/>
    </source>
</evidence>
<protein>
    <submittedName>
        <fullName evidence="5">Sugar/nucleoside kinase (Ribokinase family)</fullName>
    </submittedName>
</protein>
<sequence>MTGPAWPRAAGPGPVVALGKLVADQVLSLSEPLVVGGQQRVVRTTTAGGAPANVTANLARLGVPTRFVGWAGVDGVLDDLSARGIEIAVVRRGRTPVSTVLVHPDGERTLLSDGGSGGLEVADVRSEWVADAAVLHLDGYDLLRYPSALQAAAELARAAGVPVSADVAAATRIRGDYAGLLASLQADVLFCNAAEADVLGMAAELPDWAPELVLVHDGPRPTRVRMREGTWEVPVEPIRPRDTTGCGDAFAAGVLAGWRAGSSVLDAVREGHAAAAVVAGVVGPQPP</sequence>
<evidence type="ECO:0000259" key="4">
    <source>
        <dbReference type="Pfam" id="PF00294"/>
    </source>
</evidence>
<dbReference type="Gene3D" id="3.40.1190.20">
    <property type="match status" value="1"/>
</dbReference>
<keyword evidence="6" id="KW-1185">Reference proteome</keyword>
<organism evidence="5 6">
    <name type="scientific">Petropleomorpha daqingensis</name>
    <dbReference type="NCBI Taxonomy" id="2026353"/>
    <lineage>
        <taxon>Bacteria</taxon>
        <taxon>Bacillati</taxon>
        <taxon>Actinomycetota</taxon>
        <taxon>Actinomycetes</taxon>
        <taxon>Geodermatophilales</taxon>
        <taxon>Geodermatophilaceae</taxon>
        <taxon>Petropleomorpha</taxon>
    </lineage>
</organism>
<dbReference type="PROSITE" id="PS00583">
    <property type="entry name" value="PFKB_KINASES_1"/>
    <property type="match status" value="1"/>
</dbReference>
<reference evidence="5 6" key="1">
    <citation type="submission" date="2020-07" db="EMBL/GenBank/DDBJ databases">
        <title>Sequencing the genomes of 1000 actinobacteria strains.</title>
        <authorList>
            <person name="Klenk H.-P."/>
        </authorList>
    </citation>
    <scope>NUCLEOTIDE SEQUENCE [LARGE SCALE GENOMIC DNA]</scope>
    <source>
        <strain evidence="5 6">DSM 104001</strain>
    </source>
</reference>
<evidence type="ECO:0000313" key="6">
    <source>
        <dbReference type="Proteomes" id="UP000541969"/>
    </source>
</evidence>
<gene>
    <name evidence="5" type="ORF">GGQ55_000164</name>
</gene>
<dbReference type="SUPFAM" id="SSF53613">
    <property type="entry name" value="Ribokinase-like"/>
    <property type="match status" value="1"/>
</dbReference>
<dbReference type="EMBL" id="JACBZT010000001">
    <property type="protein sequence ID" value="NYJ03886.1"/>
    <property type="molecule type" value="Genomic_DNA"/>
</dbReference>
<dbReference type="InterPro" id="IPR029056">
    <property type="entry name" value="Ribokinase-like"/>
</dbReference>
<accession>A0A853CA52</accession>
<dbReference type="PANTHER" id="PTHR43320">
    <property type="entry name" value="SUGAR KINASE"/>
    <property type="match status" value="1"/>
</dbReference>